<dbReference type="Pfam" id="PF02493">
    <property type="entry name" value="MORN"/>
    <property type="match status" value="7"/>
</dbReference>
<dbReference type="EMBL" id="CT868670">
    <property type="protein sequence ID" value="CAK92861.1"/>
    <property type="molecule type" value="Genomic_DNA"/>
</dbReference>
<name>A0EC44_PARTE</name>
<dbReference type="InterPro" id="IPR003409">
    <property type="entry name" value="MORN"/>
</dbReference>
<dbReference type="STRING" id="5888.A0EC44"/>
<reference evidence="2 3" key="1">
    <citation type="journal article" date="2006" name="Nature">
        <title>Global trends of whole-genome duplications revealed by the ciliate Paramecium tetraurelia.</title>
        <authorList>
            <consortium name="Genoscope"/>
            <person name="Aury J.-M."/>
            <person name="Jaillon O."/>
            <person name="Duret L."/>
            <person name="Noel B."/>
            <person name="Jubin C."/>
            <person name="Porcel B.M."/>
            <person name="Segurens B."/>
            <person name="Daubin V."/>
            <person name="Anthouard V."/>
            <person name="Aiach N."/>
            <person name="Arnaiz O."/>
            <person name="Billaut A."/>
            <person name="Beisson J."/>
            <person name="Blanc I."/>
            <person name="Bouhouche K."/>
            <person name="Camara F."/>
            <person name="Duharcourt S."/>
            <person name="Guigo R."/>
            <person name="Gogendeau D."/>
            <person name="Katinka M."/>
            <person name="Keller A.-M."/>
            <person name="Kissmehl R."/>
            <person name="Klotz C."/>
            <person name="Koll F."/>
            <person name="Le Moue A."/>
            <person name="Lepere C."/>
            <person name="Malinsky S."/>
            <person name="Nowacki M."/>
            <person name="Nowak J.K."/>
            <person name="Plattner H."/>
            <person name="Poulain J."/>
            <person name="Ruiz F."/>
            <person name="Serrano V."/>
            <person name="Zagulski M."/>
            <person name="Dessen P."/>
            <person name="Betermier M."/>
            <person name="Weissenbach J."/>
            <person name="Scarpelli C."/>
            <person name="Schachter V."/>
            <person name="Sperling L."/>
            <person name="Meyer E."/>
            <person name="Cohen J."/>
            <person name="Wincker P."/>
        </authorList>
    </citation>
    <scope>NUCLEOTIDE SEQUENCE [LARGE SCALE GENOMIC DNA]</scope>
    <source>
        <strain evidence="2 3">Stock d4-2</strain>
    </source>
</reference>
<dbReference type="Proteomes" id="UP000000600">
    <property type="component" value="Unassembled WGS sequence"/>
</dbReference>
<dbReference type="PANTHER" id="PTHR43215:SF14">
    <property type="entry name" value="RADIAL SPOKE HEAD 1 HOMOLOG"/>
    <property type="match status" value="1"/>
</dbReference>
<evidence type="ECO:0000256" key="1">
    <source>
        <dbReference type="ARBA" id="ARBA00022737"/>
    </source>
</evidence>
<dbReference type="PANTHER" id="PTHR43215">
    <property type="entry name" value="RADIAL SPOKE HEAD 1 HOMOLOG"/>
    <property type="match status" value="1"/>
</dbReference>
<keyword evidence="3" id="KW-1185">Reference proteome</keyword>
<dbReference type="SUPFAM" id="SSF82185">
    <property type="entry name" value="Histone H3 K4-specific methyltransferase SET7/9 N-terminal domain"/>
    <property type="match status" value="3"/>
</dbReference>
<dbReference type="SMART" id="SM00698">
    <property type="entry name" value="MORN"/>
    <property type="match status" value="7"/>
</dbReference>
<dbReference type="HOGENOM" id="CLU_032017_1_3_1"/>
<dbReference type="RefSeq" id="XP_001460258.1">
    <property type="nucleotide sequence ID" value="XM_001460221.2"/>
</dbReference>
<gene>
    <name evidence="2" type="ORF">GSPATT00025597001</name>
</gene>
<dbReference type="GeneID" id="5046043"/>
<accession>A0EC44</accession>
<dbReference type="KEGG" id="ptm:GSPATT00025597001"/>
<dbReference type="eggNOG" id="KOG0229">
    <property type="taxonomic scope" value="Eukaryota"/>
</dbReference>
<dbReference type="InParanoid" id="A0EC44"/>
<organism evidence="2 3">
    <name type="scientific">Paramecium tetraurelia</name>
    <dbReference type="NCBI Taxonomy" id="5888"/>
    <lineage>
        <taxon>Eukaryota</taxon>
        <taxon>Sar</taxon>
        <taxon>Alveolata</taxon>
        <taxon>Ciliophora</taxon>
        <taxon>Intramacronucleata</taxon>
        <taxon>Oligohymenophorea</taxon>
        <taxon>Peniculida</taxon>
        <taxon>Parameciidae</taxon>
        <taxon>Paramecium</taxon>
    </lineage>
</organism>
<dbReference type="AlphaFoldDB" id="A0EC44"/>
<dbReference type="OrthoDB" id="406044at2759"/>
<keyword evidence="1" id="KW-0677">Repeat</keyword>
<sequence length="340" mass="38611">MGTCSFDPKADENQEISSQDINLQLSSNGKVHQAQKQKIQDEHQAALKIQNSFRVKQAKQEAEERRNELLSDQPKDWVQYIEKFIIPELPQQFKEQVKKSITKQDRLLNPMVGSDDSIYWGQWSKGQQNGYGQMIKPDGTYLEGIWNFGQFQNGGILFPNGDYFVCNFNLILIGTKTKGERVYKNGIIYTGEVQFGIPHGKGKEKQSDKIIYDGNYLNGERHGQGLLHHQDGSTYEGEHQNGLMKGKGTFRYSDGTYYSGQLLNGVMHGKGILIDTDGTIYEGEFENGQKEGKGIMKFQDKSQFEGQFHQNLRHGKGKLIKRDGQVQDCEFKNGVQIAPQ</sequence>
<dbReference type="PROSITE" id="PS50096">
    <property type="entry name" value="IQ"/>
    <property type="match status" value="1"/>
</dbReference>
<evidence type="ECO:0000313" key="2">
    <source>
        <dbReference type="EMBL" id="CAK92861.1"/>
    </source>
</evidence>
<dbReference type="OMA" id="SIYWGQW"/>
<proteinExistence type="predicted"/>
<evidence type="ECO:0000313" key="3">
    <source>
        <dbReference type="Proteomes" id="UP000000600"/>
    </source>
</evidence>
<dbReference type="Gene3D" id="2.20.110.10">
    <property type="entry name" value="Histone H3 K4-specific methyltransferase SET7/9 N-terminal domain"/>
    <property type="match status" value="2"/>
</dbReference>
<protein>
    <recommendedName>
        <fullName evidence="4">MORN repeat protein</fullName>
    </recommendedName>
</protein>
<evidence type="ECO:0008006" key="4">
    <source>
        <dbReference type="Google" id="ProtNLM"/>
    </source>
</evidence>